<feature type="compositionally biased region" description="Basic and acidic residues" evidence="1">
    <location>
        <begin position="1"/>
        <end position="30"/>
    </location>
</feature>
<feature type="compositionally biased region" description="Basic and acidic residues" evidence="1">
    <location>
        <begin position="374"/>
        <end position="401"/>
    </location>
</feature>
<sequence>MFNKYIDHIKPETVSEGCTKKDVSEHEPAKNTKKRRKSKKSKKKMTDDKSEPNAAQSEIIVSEDKERIQPEASHEDSSHPKRSVESKEITSIDASKEMVRDFPNEDLAIPTIELDAANVKTTPRNIPRSPNKNKLSPAVRTRKLSSVDKEKENPIFISTDDHLSDGSYDSTFISELLQTQKKLSKEGLSSEQSLGSSDVLIKKEECSNVFKNITEPTIRIQKGFLTPQPKTAKLRPDFGVSPRLDRGKDIGLPNLGNLLRRTKGDSFSPLINSDRIDIKNIGGANFKGKNYIRHRVHSEASAQRPPTALLNMFEKNESFRNSPKSDMDLDVLPEGFATRRARLFRQQRSANVESEIAKKLEWLSAPPILGPTRPPDKRPPISPRSERYLHVKNGDPERLDTSDNDGTQELKLANSREAFVKRSYPSVENQSYTLPISPVYLCQLYEYSTDVIERIRSTEMTGLNRPMRRAFDVNELSKTSHSMLDDIVKEITNMHQHFQVAAPQEDSGNASKCSKSQSQLIGFKELIKLIQNLLKDMALLRMTSNDYTVAYYRLLDQKRQEATEEAGFPPNNTSSACHSRLQKTPRNPRAQPQPVSVTQLTPLTGTLISPVSHISGDLNLCTSQLSALISKSSPITPTAPTSEPEIWYNRFGIHRCHGYQHNSHIWCSSNRLDTAGLYESRGNPYY</sequence>
<protein>
    <submittedName>
        <fullName evidence="2">Uncharacterized protein</fullName>
    </submittedName>
</protein>
<feature type="compositionally biased region" description="Polar residues" evidence="1">
    <location>
        <begin position="121"/>
        <end position="134"/>
    </location>
</feature>
<evidence type="ECO:0000256" key="1">
    <source>
        <dbReference type="SAM" id="MobiDB-lite"/>
    </source>
</evidence>
<dbReference type="Proteomes" id="UP001479436">
    <property type="component" value="Unassembled WGS sequence"/>
</dbReference>
<feature type="compositionally biased region" description="Polar residues" evidence="1">
    <location>
        <begin position="570"/>
        <end position="585"/>
    </location>
</feature>
<comment type="caution">
    <text evidence="2">The sequence shown here is derived from an EMBL/GenBank/DDBJ whole genome shotgun (WGS) entry which is preliminary data.</text>
</comment>
<organism evidence="2 3">
    <name type="scientific">Basidiobolus ranarum</name>
    <dbReference type="NCBI Taxonomy" id="34480"/>
    <lineage>
        <taxon>Eukaryota</taxon>
        <taxon>Fungi</taxon>
        <taxon>Fungi incertae sedis</taxon>
        <taxon>Zoopagomycota</taxon>
        <taxon>Entomophthoromycotina</taxon>
        <taxon>Basidiobolomycetes</taxon>
        <taxon>Basidiobolales</taxon>
        <taxon>Basidiobolaceae</taxon>
        <taxon>Basidiobolus</taxon>
    </lineage>
</organism>
<feature type="region of interest" description="Disordered" evidence="1">
    <location>
        <begin position="367"/>
        <end position="406"/>
    </location>
</feature>
<evidence type="ECO:0000313" key="2">
    <source>
        <dbReference type="EMBL" id="KAK9763321.1"/>
    </source>
</evidence>
<accession>A0ABR2WP93</accession>
<feature type="region of interest" description="Disordered" evidence="1">
    <location>
        <begin position="121"/>
        <end position="147"/>
    </location>
</feature>
<proteinExistence type="predicted"/>
<dbReference type="EMBL" id="JASJQH010000672">
    <property type="protein sequence ID" value="KAK9763321.1"/>
    <property type="molecule type" value="Genomic_DNA"/>
</dbReference>
<feature type="region of interest" description="Disordered" evidence="1">
    <location>
        <begin position="1"/>
        <end position="100"/>
    </location>
</feature>
<feature type="compositionally biased region" description="Basic residues" evidence="1">
    <location>
        <begin position="31"/>
        <end position="43"/>
    </location>
</feature>
<feature type="compositionally biased region" description="Basic and acidic residues" evidence="1">
    <location>
        <begin position="62"/>
        <end position="100"/>
    </location>
</feature>
<reference evidence="2 3" key="1">
    <citation type="submission" date="2023-04" db="EMBL/GenBank/DDBJ databases">
        <title>Genome of Basidiobolus ranarum AG-B5.</title>
        <authorList>
            <person name="Stajich J.E."/>
            <person name="Carter-House D."/>
            <person name="Gryganskyi A."/>
        </authorList>
    </citation>
    <scope>NUCLEOTIDE SEQUENCE [LARGE SCALE GENOMIC DNA]</scope>
    <source>
        <strain evidence="2 3">AG-B5</strain>
    </source>
</reference>
<evidence type="ECO:0000313" key="3">
    <source>
        <dbReference type="Proteomes" id="UP001479436"/>
    </source>
</evidence>
<keyword evidence="3" id="KW-1185">Reference proteome</keyword>
<name>A0ABR2WP93_9FUNG</name>
<feature type="region of interest" description="Disordered" evidence="1">
    <location>
        <begin position="562"/>
        <end position="594"/>
    </location>
</feature>
<gene>
    <name evidence="2" type="ORF">K7432_010114</name>
</gene>